<dbReference type="InterPro" id="IPR050261">
    <property type="entry name" value="FrsA_esterase"/>
</dbReference>
<keyword evidence="2 4" id="KW-0732">Signal</keyword>
<feature type="signal peptide" evidence="4">
    <location>
        <begin position="1"/>
        <end position="20"/>
    </location>
</feature>
<reference evidence="6 7" key="1">
    <citation type="submission" date="2016-08" db="EMBL/GenBank/DDBJ databases">
        <title>Draft genome of the agarase producing Sphingomonas sp. MCT13.</title>
        <authorList>
            <person name="D'Andrea M.M."/>
            <person name="Rossolini G.M."/>
            <person name="Thaller M.C."/>
        </authorList>
    </citation>
    <scope>NUCLEOTIDE SEQUENCE [LARGE SCALE GENOMIC DNA]</scope>
    <source>
        <strain evidence="6 7">MCT13</strain>
    </source>
</reference>
<protein>
    <submittedName>
        <fullName evidence="6">Pectate lyase</fullName>
    </submittedName>
</protein>
<name>A0A1E3LYS6_9SPHN</name>
<dbReference type="STRING" id="1888892.BFL28_13190"/>
<dbReference type="NCBIfam" id="TIGR02474">
    <property type="entry name" value="pec_lyase"/>
    <property type="match status" value="1"/>
</dbReference>
<dbReference type="PANTHER" id="PTHR22946">
    <property type="entry name" value="DIENELACTONE HYDROLASE DOMAIN-CONTAINING PROTEIN-RELATED"/>
    <property type="match status" value="1"/>
</dbReference>
<feature type="domain" description="4-O-methyl-glucuronoyl methylesterase-like" evidence="5">
    <location>
        <begin position="224"/>
        <end position="373"/>
    </location>
</feature>
<dbReference type="GO" id="GO:0052689">
    <property type="term" value="F:carboxylic ester hydrolase activity"/>
    <property type="evidence" value="ECO:0007669"/>
    <property type="project" value="UniProtKB-KW"/>
</dbReference>
<dbReference type="RefSeq" id="WP_069319473.1">
    <property type="nucleotide sequence ID" value="NZ_MDDS01000011.1"/>
</dbReference>
<evidence type="ECO:0000313" key="7">
    <source>
        <dbReference type="Proteomes" id="UP000094487"/>
    </source>
</evidence>
<dbReference type="Gene3D" id="3.40.50.1820">
    <property type="entry name" value="alpha/beta hydrolase"/>
    <property type="match status" value="1"/>
</dbReference>
<keyword evidence="3" id="KW-0378">Hydrolase</keyword>
<dbReference type="SUPFAM" id="SSF81853">
    <property type="entry name" value="Family 10 polysaccharide lyase"/>
    <property type="match status" value="1"/>
</dbReference>
<accession>A0A1E3LYS6</accession>
<feature type="chain" id="PRO_5009132192" evidence="4">
    <location>
        <begin position="21"/>
        <end position="747"/>
    </location>
</feature>
<dbReference type="Gene3D" id="1.50.10.20">
    <property type="match status" value="1"/>
</dbReference>
<dbReference type="Proteomes" id="UP000094487">
    <property type="component" value="Unassembled WGS sequence"/>
</dbReference>
<evidence type="ECO:0000313" key="6">
    <source>
        <dbReference type="EMBL" id="ODP38869.1"/>
    </source>
</evidence>
<dbReference type="EMBL" id="MDDS01000011">
    <property type="protein sequence ID" value="ODP38869.1"/>
    <property type="molecule type" value="Genomic_DNA"/>
</dbReference>
<evidence type="ECO:0000256" key="2">
    <source>
        <dbReference type="ARBA" id="ARBA00022729"/>
    </source>
</evidence>
<dbReference type="Pfam" id="PF22244">
    <property type="entry name" value="GCE_fung"/>
    <property type="match status" value="1"/>
</dbReference>
<evidence type="ECO:0000256" key="3">
    <source>
        <dbReference type="ARBA" id="ARBA00022801"/>
    </source>
</evidence>
<proteinExistence type="predicted"/>
<organism evidence="6 7">
    <name type="scientific">Sphingomonas turrisvirgatae</name>
    <dbReference type="NCBI Taxonomy" id="1888892"/>
    <lineage>
        <taxon>Bacteria</taxon>
        <taxon>Pseudomonadati</taxon>
        <taxon>Pseudomonadota</taxon>
        <taxon>Alphaproteobacteria</taxon>
        <taxon>Sphingomonadales</taxon>
        <taxon>Sphingomonadaceae</taxon>
        <taxon>Sphingomonas</taxon>
    </lineage>
</organism>
<evidence type="ECO:0000256" key="4">
    <source>
        <dbReference type="SAM" id="SignalP"/>
    </source>
</evidence>
<dbReference type="InterPro" id="IPR012669">
    <property type="entry name" value="Pectate_lyase"/>
</dbReference>
<evidence type="ECO:0000259" key="5">
    <source>
        <dbReference type="Pfam" id="PF22244"/>
    </source>
</evidence>
<dbReference type="InterPro" id="IPR054579">
    <property type="entry name" value="GCE-like_dom"/>
</dbReference>
<evidence type="ECO:0000256" key="1">
    <source>
        <dbReference type="ARBA" id="ARBA00022487"/>
    </source>
</evidence>
<keyword evidence="6" id="KW-0456">Lyase</keyword>
<sequence>MHGRILIGIAALAAATTALAQTPARKPNVDEASVGSYVLPELLRLQDGTQVRDKAVWESRRRPELLELFAANQFGRTPSVAARPRVETIERDGVGLGGLAKRSQVRLVLGGGADAVKIRVVRYLPAKATTRVPVLLHIGFSPNVLVFDEPGIDEGMAWDVRNKVRVPDRKATLLAGFDARPFLEKGYGVAHVYYGDIEPDFAGGAAFGVRKHLGGVNDPRRPDEWGAIGAWSWGLSRILDWLQADPGVDGGKIALSGASRLGKTALWAAAQDPRFALVMPVISGESGAAISRRDFGETIADIASPSRFHYWFAPRYFSYAADVANLPVDAHMLLALVAPRPMLLVNGDEDTWSDWKGESAAAEAARPAYALYGAQADLAVFTHKGGHKLLPEDLAAMSDFMARQFGDPVLVARNAAMKANLLRPSAWWPALADKPQGWFASDEARRIADNILSWQDPGSGGWPLMNTTAQHRDAAGGATGPWGSRAALIKATVNEMRFLARAQAARSDTRFVPAIDRGLGYILGAQYPTGGFPHSWPTFNTPYDHQATFNDDEMVDLLELLRDVATRPEFKVLPAERRRAAQTAFDRGIDFILKTQIRAGGTLTAWAQQYDEKTLEPRGARKFEPVAISGGESANVLLLLMSIERPGDAIKRAIHAGAAWYRAVAITGIRVEHTGRDRIVHRDPSAPPVWARYYQIGTNRPIFVGRDGIIRHALAEVEQERRGGYAWYGDWGRTVLDRYAGWRRQHP</sequence>
<dbReference type="GO" id="GO:0016829">
    <property type="term" value="F:lyase activity"/>
    <property type="evidence" value="ECO:0007669"/>
    <property type="project" value="UniProtKB-KW"/>
</dbReference>
<gene>
    <name evidence="6" type="ORF">BFL28_13190</name>
</gene>
<dbReference type="OrthoDB" id="217645at2"/>
<comment type="caution">
    <text evidence="6">The sequence shown here is derived from an EMBL/GenBank/DDBJ whole genome shotgun (WGS) entry which is preliminary data.</text>
</comment>
<keyword evidence="7" id="KW-1185">Reference proteome</keyword>
<dbReference type="AlphaFoldDB" id="A0A1E3LYS6"/>
<keyword evidence="1" id="KW-0719">Serine esterase</keyword>
<dbReference type="Pfam" id="PF09492">
    <property type="entry name" value="Pec_lyase"/>
    <property type="match status" value="1"/>
</dbReference>
<dbReference type="InterPro" id="IPR029058">
    <property type="entry name" value="AB_hydrolase_fold"/>
</dbReference>
<dbReference type="SUPFAM" id="SSF53474">
    <property type="entry name" value="alpha/beta-Hydrolases"/>
    <property type="match status" value="1"/>
</dbReference>